<proteinExistence type="predicted"/>
<keyword evidence="1" id="KW-1133">Transmembrane helix</keyword>
<comment type="caution">
    <text evidence="3">The sequence shown here is derived from an EMBL/GenBank/DDBJ whole genome shotgun (WGS) entry which is preliminary data.</text>
</comment>
<dbReference type="GO" id="GO:0019005">
    <property type="term" value="C:SCF ubiquitin ligase complex"/>
    <property type="evidence" value="ECO:0007669"/>
    <property type="project" value="TreeGrafter"/>
</dbReference>
<gene>
    <name evidence="3" type="ORF">JVT61DRAFT_4068</name>
</gene>
<evidence type="ECO:0000313" key="4">
    <source>
        <dbReference type="Proteomes" id="UP000683000"/>
    </source>
</evidence>
<dbReference type="AlphaFoldDB" id="A0A8I2YMP7"/>
<protein>
    <recommendedName>
        <fullName evidence="2">F-box domain-containing protein</fullName>
    </recommendedName>
</protein>
<keyword evidence="1" id="KW-0472">Membrane</keyword>
<accession>A0A8I2YMP7</accession>
<evidence type="ECO:0000259" key="2">
    <source>
        <dbReference type="PROSITE" id="PS50181"/>
    </source>
</evidence>
<dbReference type="EMBL" id="JAGFBS010000017">
    <property type="protein sequence ID" value="KAG6374699.1"/>
    <property type="molecule type" value="Genomic_DNA"/>
</dbReference>
<sequence length="94" mass="10895">MSDSTALSLSQLPPEVLHVIFHYLDIPDILRIRRVSRYLNGISHSRQVWTNAYRTAEFVRPPGPFLWQSTYLVFASIGTSSNMVLLKRKYRRAS</sequence>
<dbReference type="Gene3D" id="1.20.1280.50">
    <property type="match status" value="1"/>
</dbReference>
<evidence type="ECO:0000313" key="3">
    <source>
        <dbReference type="EMBL" id="KAG6374699.1"/>
    </source>
</evidence>
<dbReference type="GO" id="GO:0031146">
    <property type="term" value="P:SCF-dependent proteasomal ubiquitin-dependent protein catabolic process"/>
    <property type="evidence" value="ECO:0007669"/>
    <property type="project" value="TreeGrafter"/>
</dbReference>
<dbReference type="SMART" id="SM00256">
    <property type="entry name" value="FBOX"/>
    <property type="match status" value="1"/>
</dbReference>
<feature type="domain" description="F-box" evidence="2">
    <location>
        <begin position="6"/>
        <end position="52"/>
    </location>
</feature>
<dbReference type="Pfam" id="PF12937">
    <property type="entry name" value="F-box-like"/>
    <property type="match status" value="1"/>
</dbReference>
<dbReference type="CDD" id="cd09917">
    <property type="entry name" value="F-box_SF"/>
    <property type="match status" value="1"/>
</dbReference>
<dbReference type="Proteomes" id="UP000683000">
    <property type="component" value="Unassembled WGS sequence"/>
</dbReference>
<dbReference type="PANTHER" id="PTHR14381">
    <property type="entry name" value="DACTYLIN"/>
    <property type="match status" value="1"/>
</dbReference>
<evidence type="ECO:0000256" key="1">
    <source>
        <dbReference type="SAM" id="Phobius"/>
    </source>
</evidence>
<dbReference type="InterPro" id="IPR052301">
    <property type="entry name" value="SCF_F-box/WD-repeat"/>
</dbReference>
<dbReference type="InterPro" id="IPR001810">
    <property type="entry name" value="F-box_dom"/>
</dbReference>
<dbReference type="OrthoDB" id="2688364at2759"/>
<dbReference type="PROSITE" id="PS50181">
    <property type="entry name" value="FBOX"/>
    <property type="match status" value="1"/>
</dbReference>
<dbReference type="PANTHER" id="PTHR14381:SF1">
    <property type="entry name" value="F-BOX_WD REPEAT-CONTAINING PROTEIN 4"/>
    <property type="match status" value="1"/>
</dbReference>
<dbReference type="SUPFAM" id="SSF81383">
    <property type="entry name" value="F-box domain"/>
    <property type="match status" value="1"/>
</dbReference>
<name>A0A8I2YMP7_9AGAM</name>
<organism evidence="3 4">
    <name type="scientific">Boletus reticuloceps</name>
    <dbReference type="NCBI Taxonomy" id="495285"/>
    <lineage>
        <taxon>Eukaryota</taxon>
        <taxon>Fungi</taxon>
        <taxon>Dikarya</taxon>
        <taxon>Basidiomycota</taxon>
        <taxon>Agaricomycotina</taxon>
        <taxon>Agaricomycetes</taxon>
        <taxon>Agaricomycetidae</taxon>
        <taxon>Boletales</taxon>
        <taxon>Boletineae</taxon>
        <taxon>Boletaceae</taxon>
        <taxon>Boletoideae</taxon>
        <taxon>Boletus</taxon>
    </lineage>
</organism>
<reference evidence="3" key="1">
    <citation type="submission" date="2021-03" db="EMBL/GenBank/DDBJ databases">
        <title>Evolutionary innovations through gain and loss of genes in the ectomycorrhizal Boletales.</title>
        <authorList>
            <person name="Wu G."/>
            <person name="Miyauchi S."/>
            <person name="Morin E."/>
            <person name="Yang Z.-L."/>
            <person name="Xu J."/>
            <person name="Martin F.M."/>
        </authorList>
    </citation>
    <scope>NUCLEOTIDE SEQUENCE</scope>
    <source>
        <strain evidence="3">BR01</strain>
    </source>
</reference>
<dbReference type="InterPro" id="IPR036047">
    <property type="entry name" value="F-box-like_dom_sf"/>
</dbReference>
<keyword evidence="4" id="KW-1185">Reference proteome</keyword>
<keyword evidence="1" id="KW-0812">Transmembrane</keyword>
<feature type="transmembrane region" description="Helical" evidence="1">
    <location>
        <begin position="65"/>
        <end position="86"/>
    </location>
</feature>